<dbReference type="InterPro" id="IPR027417">
    <property type="entry name" value="P-loop_NTPase"/>
</dbReference>
<feature type="compositionally biased region" description="Basic residues" evidence="12">
    <location>
        <begin position="254"/>
        <end position="267"/>
    </location>
</feature>
<dbReference type="PROSITE" id="PS01128">
    <property type="entry name" value="SHIKIMATE_KINASE"/>
    <property type="match status" value="1"/>
</dbReference>
<reference evidence="14 15" key="1">
    <citation type="journal article" date="2019" name="ACS Chem. Biol.">
        <title>Identification and Mobilization of a Cryptic Antibiotic Biosynthesis Gene Locus from a Human-Pathogenic Nocardia Isolate.</title>
        <authorList>
            <person name="Herisse M."/>
            <person name="Ishida K."/>
            <person name="Porter J.L."/>
            <person name="Howden B."/>
            <person name="Hertweck C."/>
            <person name="Stinear T.P."/>
            <person name="Pidot S.J."/>
        </authorList>
    </citation>
    <scope>NUCLEOTIDE SEQUENCE [LARGE SCALE GENOMIC DNA]</scope>
    <source>
        <strain evidence="14 15">AUSMDU00012717</strain>
    </source>
</reference>
<dbReference type="InterPro" id="IPR000623">
    <property type="entry name" value="Shikimate_kinase/TSH1"/>
</dbReference>
<keyword evidence="15" id="KW-1185">Reference proteome</keyword>
<keyword evidence="5 11" id="KW-0808">Transferase</keyword>
<feature type="binding site" evidence="11">
    <location>
        <position position="120"/>
    </location>
    <ligand>
        <name>substrate</name>
    </ligand>
</feature>
<organism evidence="14 15">
    <name type="scientific">Nocardia arthritidis</name>
    <dbReference type="NCBI Taxonomy" id="228602"/>
    <lineage>
        <taxon>Bacteria</taxon>
        <taxon>Bacillati</taxon>
        <taxon>Actinomycetota</taxon>
        <taxon>Actinomycetes</taxon>
        <taxon>Mycobacteriales</taxon>
        <taxon>Nocardiaceae</taxon>
        <taxon>Nocardia</taxon>
    </lineage>
</organism>
<dbReference type="InterPro" id="IPR031322">
    <property type="entry name" value="Shikimate/glucono_kinase"/>
</dbReference>
<dbReference type="PANTHER" id="PTHR21087">
    <property type="entry name" value="SHIKIMATE KINASE"/>
    <property type="match status" value="1"/>
</dbReference>
<dbReference type="Pfam" id="PF01202">
    <property type="entry name" value="SKI"/>
    <property type="match status" value="1"/>
</dbReference>
<evidence type="ECO:0000256" key="9">
    <source>
        <dbReference type="ARBA" id="ARBA00023141"/>
    </source>
</evidence>
<keyword evidence="8 11" id="KW-0067">ATP-binding</keyword>
<dbReference type="InterPro" id="IPR003593">
    <property type="entry name" value="AAA+_ATPase"/>
</dbReference>
<feature type="compositionally biased region" description="Low complexity" evidence="12">
    <location>
        <begin position="307"/>
        <end position="324"/>
    </location>
</feature>
<proteinExistence type="inferred from homology"/>
<dbReference type="GO" id="GO:0000287">
    <property type="term" value="F:magnesium ion binding"/>
    <property type="evidence" value="ECO:0007669"/>
    <property type="project" value="UniProtKB-UniRule"/>
</dbReference>
<gene>
    <name evidence="11" type="primary">aroK</name>
    <name evidence="14" type="ORF">F5544_28035</name>
</gene>
<feature type="domain" description="AAA+ ATPase" evidence="13">
    <location>
        <begin position="63"/>
        <end position="340"/>
    </location>
</feature>
<comment type="catalytic activity">
    <reaction evidence="10 11">
        <text>shikimate + ATP = 3-phosphoshikimate + ADP + H(+)</text>
        <dbReference type="Rhea" id="RHEA:13121"/>
        <dbReference type="ChEBI" id="CHEBI:15378"/>
        <dbReference type="ChEBI" id="CHEBI:30616"/>
        <dbReference type="ChEBI" id="CHEBI:36208"/>
        <dbReference type="ChEBI" id="CHEBI:145989"/>
        <dbReference type="ChEBI" id="CHEBI:456216"/>
        <dbReference type="EC" id="2.7.1.71"/>
    </reaction>
</comment>
<feature type="binding site" evidence="11">
    <location>
        <position position="96"/>
    </location>
    <ligand>
        <name>substrate</name>
    </ligand>
</feature>
<comment type="pathway">
    <text evidence="1 11">Metabolic intermediate biosynthesis; chorismate biosynthesis; chorismate from D-erythrose 4-phosphate and phosphoenolpyruvate: step 5/7.</text>
</comment>
<evidence type="ECO:0000256" key="1">
    <source>
        <dbReference type="ARBA" id="ARBA00004842"/>
    </source>
</evidence>
<evidence type="ECO:0000313" key="14">
    <source>
        <dbReference type="EMBL" id="QIS13460.1"/>
    </source>
</evidence>
<dbReference type="GO" id="GO:0009423">
    <property type="term" value="P:chorismate biosynthetic process"/>
    <property type="evidence" value="ECO:0007669"/>
    <property type="project" value="UniProtKB-UniRule"/>
</dbReference>
<dbReference type="GO" id="GO:0004765">
    <property type="term" value="F:shikimate kinase activity"/>
    <property type="evidence" value="ECO:0007669"/>
    <property type="project" value="UniProtKB-UniRule"/>
</dbReference>
<dbReference type="HAMAP" id="MF_00109">
    <property type="entry name" value="Shikimate_kinase"/>
    <property type="match status" value="1"/>
</dbReference>
<evidence type="ECO:0000256" key="8">
    <source>
        <dbReference type="ARBA" id="ARBA00022840"/>
    </source>
</evidence>
<feature type="binding site" evidence="11">
    <location>
        <begin position="74"/>
        <end position="79"/>
    </location>
    <ligand>
        <name>ATP</name>
        <dbReference type="ChEBI" id="CHEBI:30616"/>
    </ligand>
</feature>
<dbReference type="SMART" id="SM00382">
    <property type="entry name" value="AAA"/>
    <property type="match status" value="1"/>
</dbReference>
<dbReference type="Gene3D" id="3.40.50.300">
    <property type="entry name" value="P-loop containing nucleotide triphosphate hydrolases"/>
    <property type="match status" value="1"/>
</dbReference>
<comment type="cofactor">
    <cofactor evidence="11">
        <name>Mg(2+)</name>
        <dbReference type="ChEBI" id="CHEBI:18420"/>
    </cofactor>
    <text evidence="11">Binds 1 Mg(2+) ion per subunit.</text>
</comment>
<dbReference type="SUPFAM" id="SSF52540">
    <property type="entry name" value="P-loop containing nucleoside triphosphate hydrolases"/>
    <property type="match status" value="1"/>
</dbReference>
<dbReference type="CDD" id="cd00464">
    <property type="entry name" value="SK"/>
    <property type="match status" value="1"/>
</dbReference>
<evidence type="ECO:0000256" key="6">
    <source>
        <dbReference type="ARBA" id="ARBA00022741"/>
    </source>
</evidence>
<dbReference type="AlphaFoldDB" id="A0A6G9YJX6"/>
<evidence type="ECO:0000256" key="3">
    <source>
        <dbReference type="ARBA" id="ARBA00012154"/>
    </source>
</evidence>
<comment type="subunit">
    <text evidence="11">Monomer.</text>
</comment>
<feature type="binding site" evidence="11">
    <location>
        <position position="78"/>
    </location>
    <ligand>
        <name>Mg(2+)</name>
        <dbReference type="ChEBI" id="CHEBI:18420"/>
    </ligand>
</feature>
<feature type="binding site" evidence="11">
    <location>
        <position position="142"/>
    </location>
    <ligand>
        <name>substrate</name>
    </ligand>
</feature>
<feature type="compositionally biased region" description="Low complexity" evidence="12">
    <location>
        <begin position="272"/>
        <end position="283"/>
    </location>
</feature>
<dbReference type="GO" id="GO:0005524">
    <property type="term" value="F:ATP binding"/>
    <property type="evidence" value="ECO:0007669"/>
    <property type="project" value="UniProtKB-UniRule"/>
</dbReference>
<dbReference type="GO" id="GO:0008652">
    <property type="term" value="P:amino acid biosynthetic process"/>
    <property type="evidence" value="ECO:0007669"/>
    <property type="project" value="UniProtKB-KW"/>
</dbReference>
<comment type="similarity">
    <text evidence="2 11">Belongs to the shikimate kinase family.</text>
</comment>
<feature type="compositionally biased region" description="Polar residues" evidence="12">
    <location>
        <begin position="295"/>
        <end position="305"/>
    </location>
</feature>
<evidence type="ECO:0000256" key="11">
    <source>
        <dbReference type="HAMAP-Rule" id="MF_00109"/>
    </source>
</evidence>
<evidence type="ECO:0000256" key="12">
    <source>
        <dbReference type="SAM" id="MobiDB-lite"/>
    </source>
</evidence>
<feature type="binding site" evidence="11">
    <location>
        <position position="198"/>
    </location>
    <ligand>
        <name>substrate</name>
    </ligand>
</feature>
<dbReference type="KEGG" id="nah:F5544_28035"/>
<keyword evidence="7 11" id="KW-0418">Kinase</keyword>
<accession>A0A6G9YJX6</accession>
<dbReference type="GO" id="GO:0005829">
    <property type="term" value="C:cytosol"/>
    <property type="evidence" value="ECO:0007669"/>
    <property type="project" value="TreeGrafter"/>
</dbReference>
<dbReference type="GO" id="GO:0009073">
    <property type="term" value="P:aromatic amino acid family biosynthetic process"/>
    <property type="evidence" value="ECO:0007669"/>
    <property type="project" value="UniProtKB-KW"/>
</dbReference>
<evidence type="ECO:0000256" key="5">
    <source>
        <dbReference type="ARBA" id="ARBA00022679"/>
    </source>
</evidence>
<feature type="compositionally biased region" description="Polar residues" evidence="12">
    <location>
        <begin position="391"/>
        <end position="403"/>
    </location>
</feature>
<keyword evidence="11" id="KW-0460">Magnesium</keyword>
<evidence type="ECO:0000259" key="13">
    <source>
        <dbReference type="SMART" id="SM00382"/>
    </source>
</evidence>
<evidence type="ECO:0000256" key="10">
    <source>
        <dbReference type="ARBA" id="ARBA00048567"/>
    </source>
</evidence>
<dbReference type="InterPro" id="IPR023000">
    <property type="entry name" value="Shikimate_kinase_CS"/>
</dbReference>
<feature type="binding site" evidence="11">
    <location>
        <position position="179"/>
    </location>
    <ligand>
        <name>ATP</name>
        <dbReference type="ChEBI" id="CHEBI:30616"/>
    </ligand>
</feature>
<feature type="binding site" evidence="11">
    <location>
        <position position="215"/>
    </location>
    <ligand>
        <name>ATP</name>
        <dbReference type="ChEBI" id="CHEBI:30616"/>
    </ligand>
</feature>
<evidence type="ECO:0000313" key="15">
    <source>
        <dbReference type="Proteomes" id="UP000503540"/>
    </source>
</evidence>
<dbReference type="PRINTS" id="PR01100">
    <property type="entry name" value="SHIKIMTKNASE"/>
</dbReference>
<keyword evidence="4 11" id="KW-0028">Amino-acid biosynthesis</keyword>
<dbReference type="EMBL" id="CP046172">
    <property type="protein sequence ID" value="QIS13460.1"/>
    <property type="molecule type" value="Genomic_DNA"/>
</dbReference>
<dbReference type="PANTHER" id="PTHR21087:SF16">
    <property type="entry name" value="SHIKIMATE KINASE 1, CHLOROPLASTIC"/>
    <property type="match status" value="1"/>
</dbReference>
<comment type="subcellular location">
    <subcellularLocation>
        <location evidence="11">Cytoplasm</location>
    </subcellularLocation>
</comment>
<feature type="compositionally biased region" description="Basic residues" evidence="12">
    <location>
        <begin position="1"/>
        <end position="21"/>
    </location>
</feature>
<feature type="region of interest" description="Disordered" evidence="12">
    <location>
        <begin position="1"/>
        <end position="57"/>
    </location>
</feature>
<dbReference type="EC" id="2.7.1.71" evidence="3 11"/>
<feature type="compositionally biased region" description="Basic and acidic residues" evidence="12">
    <location>
        <begin position="22"/>
        <end position="45"/>
    </location>
</feature>
<evidence type="ECO:0000256" key="7">
    <source>
        <dbReference type="ARBA" id="ARBA00022777"/>
    </source>
</evidence>
<feature type="compositionally biased region" description="Polar residues" evidence="12">
    <location>
        <begin position="543"/>
        <end position="555"/>
    </location>
</feature>
<protein>
    <recommendedName>
        <fullName evidence="3 11">Shikimate kinase</fullName>
        <shortName evidence="11">SK</shortName>
        <ecNumber evidence="3 11">2.7.1.71</ecNumber>
    </recommendedName>
</protein>
<feature type="region of interest" description="Disordered" evidence="12">
    <location>
        <begin position="231"/>
        <end position="589"/>
    </location>
</feature>
<name>A0A6G9YJX6_9NOCA</name>
<evidence type="ECO:0000256" key="4">
    <source>
        <dbReference type="ARBA" id="ARBA00022605"/>
    </source>
</evidence>
<keyword evidence="11" id="KW-0479">Metal-binding</keyword>
<keyword evidence="11" id="KW-0963">Cytoplasm</keyword>
<sequence>MRGARRGRRRRIDGRAGRRAGRAGEVRRRFAGRDRGEHHQLHQADRQPPPHPGTAVIVQTDPRTPRVVLVGPPGAGKSTIGRKLAKELDVELYDTDAGIERETGRTIPEIFAQDGEPEFRRIEERVVRRAILAERGVVSLGGGAVLSKETRALLRGRTVVYLEISVGEGLRRTGASTNRPLLNGDDPGAKYRELMRIRRPLYREVASVRVRTDGRSPGRVVRMIMAKLGLEPAEPNPAAPPTESNGIPQGSSRSRARRRARARAAARRRAEAAGAIPADQPAARGGASTAPVPDTSKTAGNQDNSIEARNSTADAAANPATDPAAPRRRRRRRRTTRREPGGTATGETTTDNPHTDTGNAAGPETGTGTGTGTGTTDPSSGGKASRRQHRTTSPARSRTSGNSRPGADSSAPGEPEATNLTASRSRRRTTPPSTSHEPGATTSVADDAARRSTGTPGRDGTGIAADHNAGPAEKASGTAESSGKVDRRRRRVASRPAGAPERPPAVSGSDVRPGAAAVESSRSDVEAANSRGAATRREVDPRQSMSGVNPPSSGHGTAEPVRAVGENSFTATGFVAREQSVGSARPGAQ</sequence>
<keyword evidence="6 11" id="KW-0547">Nucleotide-binding</keyword>
<evidence type="ECO:0000256" key="2">
    <source>
        <dbReference type="ARBA" id="ARBA00006997"/>
    </source>
</evidence>
<dbReference type="UniPathway" id="UPA00053">
    <property type="reaction ID" value="UER00088"/>
</dbReference>
<feature type="compositionally biased region" description="Low complexity" evidence="12">
    <location>
        <begin position="341"/>
        <end position="364"/>
    </location>
</feature>
<keyword evidence="9 11" id="KW-0057">Aromatic amino acid biosynthesis</keyword>
<feature type="compositionally biased region" description="Basic residues" evidence="12">
    <location>
        <begin position="326"/>
        <end position="336"/>
    </location>
</feature>
<dbReference type="Proteomes" id="UP000503540">
    <property type="component" value="Chromosome"/>
</dbReference>
<comment type="function">
    <text evidence="11">Catalyzes the specific phosphorylation of the 3-hydroxyl group of shikimic acid using ATP as a cosubstrate.</text>
</comment>